<dbReference type="InterPro" id="IPR021352">
    <property type="entry name" value="DUF2971"/>
</dbReference>
<dbReference type="Pfam" id="PF11185">
    <property type="entry name" value="DUF2971"/>
    <property type="match status" value="1"/>
</dbReference>
<gene>
    <name evidence="1" type="ORF">P5G49_10530</name>
</gene>
<accession>A0ABT8JUQ0</accession>
<dbReference type="RefSeq" id="WP_301243666.1">
    <property type="nucleotide sequence ID" value="NZ_JAROCC010000007.1"/>
</dbReference>
<evidence type="ECO:0000313" key="1">
    <source>
        <dbReference type="EMBL" id="MDN4607904.1"/>
    </source>
</evidence>
<dbReference type="EMBL" id="JAROCC010000007">
    <property type="protein sequence ID" value="MDN4607904.1"/>
    <property type="molecule type" value="Genomic_DNA"/>
</dbReference>
<evidence type="ECO:0000313" key="2">
    <source>
        <dbReference type="Proteomes" id="UP001175097"/>
    </source>
</evidence>
<dbReference type="Proteomes" id="UP001175097">
    <property type="component" value="Unassembled WGS sequence"/>
</dbReference>
<organism evidence="1 2">
    <name type="scientific">Sporosarcina highlanderae</name>
    <dbReference type="NCBI Taxonomy" id="3035916"/>
    <lineage>
        <taxon>Bacteria</taxon>
        <taxon>Bacillati</taxon>
        <taxon>Bacillota</taxon>
        <taxon>Bacilli</taxon>
        <taxon>Bacillales</taxon>
        <taxon>Caryophanaceae</taxon>
        <taxon>Sporosarcina</taxon>
    </lineage>
</organism>
<keyword evidence="2" id="KW-1185">Reference proteome</keyword>
<comment type="caution">
    <text evidence="1">The sequence shown here is derived from an EMBL/GenBank/DDBJ whole genome shotgun (WGS) entry which is preliminary data.</text>
</comment>
<sequence>MWKEKYKELMFSNDASKIDTVEGGKLKLEKLPVLYKYSGIDKYSLANLSNDTAWFRNAAGFNDPYDSALSIGNRAFYEFQHKDVLVNELSKIFQTNTEEISKIISEFPIEEGVEKLLEEHSPIGQSVDEFKGKFKKFIKETDELLERHSTNISGSYQECVYASCFSEDPLSMLMWSHYADNHKGMVLEYDFLNLDSSFHEETLWALHPVLYTKELVNLNNYLEHQDKIDVPILAAISKLDKWVYEKEWRMLFLSKSEEQGKIIKLIKPKSVILGARIEQMHKIMISLDAKKKGIPVKQIKLDSTKYQLSIVDFNEFD</sequence>
<protein>
    <submittedName>
        <fullName evidence="1">DUF2971 domain-containing protein</fullName>
    </submittedName>
</protein>
<name>A0ABT8JUQ0_9BACL</name>
<reference evidence="1" key="1">
    <citation type="submission" date="2023-03" db="EMBL/GenBank/DDBJ databases">
        <title>MT1 and MT2 Draft Genomes of Novel Species.</title>
        <authorList>
            <person name="Venkateswaran K."/>
        </authorList>
    </citation>
    <scope>NUCLEOTIDE SEQUENCE</scope>
    <source>
        <strain evidence="1">F6_3S_P_2</strain>
    </source>
</reference>
<proteinExistence type="predicted"/>